<sequence length="250" mass="27216">MISASVASGETPRTRYGSSAIERFGRRESLQPSEGDWHRCANGAVFAGGAVGVGWAVFRNYVGHAKEIHGDITDYPRFFLMPPTALIEADENGNNVIALGVAEEHIDHEVELVIRLGDELEPVEMCVGNDTTNRTRQTHAKHNGWPWLEGKGFAGSGVLGTWTAWDPRPVEIGMSVNGEVRQQASTELMVHSVESILSHLKGWYDLSPGDLVWTGTPKGVGPMHEGDVVEAWMKNSEGETVSLLNAKCVV</sequence>
<dbReference type="SUPFAM" id="SSF56529">
    <property type="entry name" value="FAH"/>
    <property type="match status" value="1"/>
</dbReference>
<keyword evidence="1" id="KW-0479">Metal-binding</keyword>
<dbReference type="Pfam" id="PF01557">
    <property type="entry name" value="FAA_hydrolase"/>
    <property type="match status" value="1"/>
</dbReference>
<feature type="domain" description="Fumarylacetoacetase-like C-terminal" evidence="2">
    <location>
        <begin position="55"/>
        <end position="234"/>
    </location>
</feature>
<dbReference type="InterPro" id="IPR011234">
    <property type="entry name" value="Fumarylacetoacetase-like_C"/>
</dbReference>
<dbReference type="AlphaFoldDB" id="A0A2V3HUL4"/>
<dbReference type="GO" id="GO:0046872">
    <property type="term" value="F:metal ion binding"/>
    <property type="evidence" value="ECO:0007669"/>
    <property type="project" value="UniProtKB-KW"/>
</dbReference>
<evidence type="ECO:0000313" key="4">
    <source>
        <dbReference type="Proteomes" id="UP000248161"/>
    </source>
</evidence>
<dbReference type="Proteomes" id="UP000248161">
    <property type="component" value="Unassembled WGS sequence"/>
</dbReference>
<proteinExistence type="predicted"/>
<organism evidence="3 4">
    <name type="scientific">Candidatus Thalassarchaeum betae</name>
    <dbReference type="NCBI Taxonomy" id="2599289"/>
    <lineage>
        <taxon>Archaea</taxon>
        <taxon>Methanobacteriati</taxon>
        <taxon>Thermoplasmatota</taxon>
        <taxon>Candidatus Poseidoniia</taxon>
        <taxon>Candidatus Poseidoniales</taxon>
        <taxon>Candidatus Thalassarchaeaceae</taxon>
        <taxon>Candidatus Thalassarchaeum</taxon>
    </lineage>
</organism>
<dbReference type="InterPro" id="IPR036663">
    <property type="entry name" value="Fumarylacetoacetase_C_sf"/>
</dbReference>
<accession>A0A2V3HUL4</accession>
<protein>
    <recommendedName>
        <fullName evidence="2">Fumarylacetoacetase-like C-terminal domain-containing protein</fullName>
    </recommendedName>
</protein>
<dbReference type="PANTHER" id="PTHR11820:SF7">
    <property type="entry name" value="ACYLPYRUVASE FAHD1, MITOCHONDRIAL"/>
    <property type="match status" value="1"/>
</dbReference>
<comment type="caution">
    <text evidence="3">The sequence shown here is derived from an EMBL/GenBank/DDBJ whole genome shotgun (WGS) entry which is preliminary data.</text>
</comment>
<gene>
    <name evidence="3" type="ORF">CXX69_00680</name>
</gene>
<dbReference type="GO" id="GO:0018773">
    <property type="term" value="F:acetylpyruvate hydrolase activity"/>
    <property type="evidence" value="ECO:0007669"/>
    <property type="project" value="TreeGrafter"/>
</dbReference>
<evidence type="ECO:0000313" key="3">
    <source>
        <dbReference type="EMBL" id="PXF22572.1"/>
    </source>
</evidence>
<dbReference type="PANTHER" id="PTHR11820">
    <property type="entry name" value="ACYLPYRUVASE"/>
    <property type="match status" value="1"/>
</dbReference>
<dbReference type="EMBL" id="PSPG01000001">
    <property type="protein sequence ID" value="PXF22572.1"/>
    <property type="molecule type" value="Genomic_DNA"/>
</dbReference>
<evidence type="ECO:0000256" key="1">
    <source>
        <dbReference type="ARBA" id="ARBA00022723"/>
    </source>
</evidence>
<dbReference type="Gene3D" id="3.90.850.10">
    <property type="entry name" value="Fumarylacetoacetase-like, C-terminal domain"/>
    <property type="match status" value="1"/>
</dbReference>
<reference evidence="3 4" key="1">
    <citation type="journal article" date="2015" name="Nat. Commun.">
        <title>Genomic and transcriptomic evidence for scavenging of diverse organic compounds by widespread deep-sea archaea.</title>
        <authorList>
            <person name="Li M."/>
            <person name="Baker B.J."/>
            <person name="Anantharaman K."/>
            <person name="Jain S."/>
            <person name="Breier J.A."/>
            <person name="Dick G.J."/>
        </authorList>
    </citation>
    <scope>NUCLEOTIDE SEQUENCE [LARGE SCALE GENOMIC DNA]</scope>
    <source>
        <strain evidence="3">Cayman_51_deep</strain>
    </source>
</reference>
<name>A0A2V3HUL4_9ARCH</name>
<evidence type="ECO:0000259" key="2">
    <source>
        <dbReference type="Pfam" id="PF01557"/>
    </source>
</evidence>